<feature type="region of interest" description="Disordered" evidence="1">
    <location>
        <begin position="566"/>
        <end position="591"/>
    </location>
</feature>
<proteinExistence type="predicted"/>
<feature type="compositionally biased region" description="Basic and acidic residues" evidence="1">
    <location>
        <begin position="44"/>
        <end position="57"/>
    </location>
</feature>
<feature type="region of interest" description="Disordered" evidence="1">
    <location>
        <begin position="438"/>
        <end position="483"/>
    </location>
</feature>
<feature type="compositionally biased region" description="Basic and acidic residues" evidence="1">
    <location>
        <begin position="122"/>
        <end position="146"/>
    </location>
</feature>
<feature type="region of interest" description="Disordered" evidence="1">
    <location>
        <begin position="702"/>
        <end position="733"/>
    </location>
</feature>
<dbReference type="Proteomes" id="UP001180020">
    <property type="component" value="Unassembled WGS sequence"/>
</dbReference>
<feature type="region of interest" description="Disordered" evidence="1">
    <location>
        <begin position="1"/>
        <end position="57"/>
    </location>
</feature>
<accession>A0AAV9BYP7</accession>
<evidence type="ECO:0000256" key="1">
    <source>
        <dbReference type="SAM" id="MobiDB-lite"/>
    </source>
</evidence>
<name>A0AAV9BYP7_ACOCL</name>
<gene>
    <name evidence="2" type="ORF">QJS10_CPB22g00054</name>
</gene>
<dbReference type="EMBL" id="JAUJYO010000022">
    <property type="protein sequence ID" value="KAK1281880.1"/>
    <property type="molecule type" value="Genomic_DNA"/>
</dbReference>
<reference evidence="2" key="2">
    <citation type="submission" date="2023-06" db="EMBL/GenBank/DDBJ databases">
        <authorList>
            <person name="Ma L."/>
            <person name="Liu K.-W."/>
            <person name="Li Z."/>
            <person name="Hsiao Y.-Y."/>
            <person name="Qi Y."/>
            <person name="Fu T."/>
            <person name="Tang G."/>
            <person name="Zhang D."/>
            <person name="Sun W.-H."/>
            <person name="Liu D.-K."/>
            <person name="Li Y."/>
            <person name="Chen G.-Z."/>
            <person name="Liu X.-D."/>
            <person name="Liao X.-Y."/>
            <person name="Jiang Y.-T."/>
            <person name="Yu X."/>
            <person name="Hao Y."/>
            <person name="Huang J."/>
            <person name="Zhao X.-W."/>
            <person name="Ke S."/>
            <person name="Chen Y.-Y."/>
            <person name="Wu W.-L."/>
            <person name="Hsu J.-L."/>
            <person name="Lin Y.-F."/>
            <person name="Huang M.-D."/>
            <person name="Li C.-Y."/>
            <person name="Huang L."/>
            <person name="Wang Z.-W."/>
            <person name="Zhao X."/>
            <person name="Zhong W.-Y."/>
            <person name="Peng D.-H."/>
            <person name="Ahmad S."/>
            <person name="Lan S."/>
            <person name="Zhang J.-S."/>
            <person name="Tsai W.-C."/>
            <person name="Van De Peer Y."/>
            <person name="Liu Z.-J."/>
        </authorList>
    </citation>
    <scope>NUCLEOTIDE SEQUENCE</scope>
    <source>
        <strain evidence="2">CP</strain>
        <tissue evidence="2">Leaves</tissue>
    </source>
</reference>
<organism evidence="2 3">
    <name type="scientific">Acorus calamus</name>
    <name type="common">Sweet flag</name>
    <dbReference type="NCBI Taxonomy" id="4465"/>
    <lineage>
        <taxon>Eukaryota</taxon>
        <taxon>Viridiplantae</taxon>
        <taxon>Streptophyta</taxon>
        <taxon>Embryophyta</taxon>
        <taxon>Tracheophyta</taxon>
        <taxon>Spermatophyta</taxon>
        <taxon>Magnoliopsida</taxon>
        <taxon>Liliopsida</taxon>
        <taxon>Acoraceae</taxon>
        <taxon>Acorus</taxon>
    </lineage>
</organism>
<feature type="region of interest" description="Disordered" evidence="1">
    <location>
        <begin position="652"/>
        <end position="686"/>
    </location>
</feature>
<feature type="compositionally biased region" description="Basic and acidic residues" evidence="1">
    <location>
        <begin position="570"/>
        <end position="586"/>
    </location>
</feature>
<keyword evidence="3" id="KW-1185">Reference proteome</keyword>
<evidence type="ECO:0000313" key="3">
    <source>
        <dbReference type="Proteomes" id="UP001180020"/>
    </source>
</evidence>
<evidence type="ECO:0000313" key="2">
    <source>
        <dbReference type="EMBL" id="KAK1281880.1"/>
    </source>
</evidence>
<feature type="compositionally biased region" description="Basic and acidic residues" evidence="1">
    <location>
        <begin position="448"/>
        <end position="467"/>
    </location>
</feature>
<dbReference type="AlphaFoldDB" id="A0AAV9BYP7"/>
<comment type="caution">
    <text evidence="2">The sequence shown here is derived from an EMBL/GenBank/DDBJ whole genome shotgun (WGS) entry which is preliminary data.</text>
</comment>
<dbReference type="PANTHER" id="PTHR37722:SF2">
    <property type="entry name" value="OS01G0167700 PROTEIN"/>
    <property type="match status" value="1"/>
</dbReference>
<sequence>MLQWMGGSRRKVTTSRKSTQNRQKKYFEQRKRQQQTAQLESDADGSHKYVQHDNKPRSLDIISLANLATISEKCSSHRDARESPEAGDTQETSHVMHCSRNAFSKNIVPGDSVDWSRRRRSSSHELEASCHQKFSNKDGDNVDDRKKKNSSNNYPPNRSVDKPDKTADELSLLDLLDDGPQRNISENLMPEDHVAFSVEGLGRIGMETPVHTPRQPSKTSSNAFSFLPKFTKKLKFISSDVDFGLNATMGDMKTVWDGNSPGWNSTAEGSMQHNSCDSPVDNIFTVDKDFGYVSEQKREKNWTVGSDVTCDDLLDDKKYGPTTKHQQFYTGRVSADLPKVQNFETYDIEDQFFMNRRNAVDTNRELDITELSGPHSRHTTFGNDSELGSGWRRCTRTTGNPNFENVISEPSWPYLETEDSVDSKSLLSEESCSSAAVRSKRSYVSGSNREEKRQSRKYHGEELKNSEDNYNMENLSSKDREPANLNKVHSEKIHKRGEPYMGTPKLSKTGQFFSEIEPECSLSFNEEYYPKLKINHSPWNTTSNCIDEEFFNFKFGSEENIFSPPVSPKNYREREKSYHGRSKADTPEDWMPPNCFRSKNMRGQPPGHTKSTTDPQIFLNVKYRPKIMAMHRSTKRGVQIACSSYNAGFQFSRREKDEDESESKNLPGRKTFKEKGNVVSNGEDGFPSGIDKLVDILDSKESCGTHEEAKDETFADRHEQPSPYRAEEMPSPEVKVHGKFENNVATKHDVTDEIPSQITKENHFPERQDFGLKGGCSDNGSPSYQVMLESCVLQLLCVQKVLMEGPGKDNS</sequence>
<feature type="region of interest" description="Disordered" evidence="1">
    <location>
        <begin position="75"/>
        <end position="166"/>
    </location>
</feature>
<dbReference type="PANTHER" id="PTHR37722">
    <property type="entry name" value="OS01G0167700 PROTEIN"/>
    <property type="match status" value="1"/>
</dbReference>
<feature type="compositionally biased region" description="Basic and acidic residues" evidence="1">
    <location>
        <begin position="75"/>
        <end position="84"/>
    </location>
</feature>
<protein>
    <submittedName>
        <fullName evidence="2">Uncharacterized protein</fullName>
    </submittedName>
</protein>
<reference evidence="2" key="1">
    <citation type="journal article" date="2023" name="Nat. Commun.">
        <title>Diploid and tetraploid genomes of Acorus and the evolution of monocots.</title>
        <authorList>
            <person name="Ma L."/>
            <person name="Liu K.W."/>
            <person name="Li Z."/>
            <person name="Hsiao Y.Y."/>
            <person name="Qi Y."/>
            <person name="Fu T."/>
            <person name="Tang G.D."/>
            <person name="Zhang D."/>
            <person name="Sun W.H."/>
            <person name="Liu D.K."/>
            <person name="Li Y."/>
            <person name="Chen G.Z."/>
            <person name="Liu X.D."/>
            <person name="Liao X.Y."/>
            <person name="Jiang Y.T."/>
            <person name="Yu X."/>
            <person name="Hao Y."/>
            <person name="Huang J."/>
            <person name="Zhao X.W."/>
            <person name="Ke S."/>
            <person name="Chen Y.Y."/>
            <person name="Wu W.L."/>
            <person name="Hsu J.L."/>
            <person name="Lin Y.F."/>
            <person name="Huang M.D."/>
            <person name="Li C.Y."/>
            <person name="Huang L."/>
            <person name="Wang Z.W."/>
            <person name="Zhao X."/>
            <person name="Zhong W.Y."/>
            <person name="Peng D.H."/>
            <person name="Ahmad S."/>
            <person name="Lan S."/>
            <person name="Zhang J.S."/>
            <person name="Tsai W.C."/>
            <person name="Van de Peer Y."/>
            <person name="Liu Z.J."/>
        </authorList>
    </citation>
    <scope>NUCLEOTIDE SEQUENCE</scope>
    <source>
        <strain evidence="2">CP</strain>
    </source>
</reference>